<keyword evidence="2" id="KW-0238">DNA-binding</keyword>
<dbReference type="Gene3D" id="3.30.730.10">
    <property type="entry name" value="AP2/ERF domain"/>
    <property type="match status" value="1"/>
</dbReference>
<feature type="compositionally biased region" description="Basic and acidic residues" evidence="4">
    <location>
        <begin position="100"/>
        <end position="117"/>
    </location>
</feature>
<evidence type="ECO:0000256" key="2">
    <source>
        <dbReference type="ARBA" id="ARBA00023125"/>
    </source>
</evidence>
<gene>
    <name evidence="6" type="ORF">A4U53_17985</name>
</gene>
<proteinExistence type="predicted"/>
<evidence type="ECO:0000256" key="1">
    <source>
        <dbReference type="ARBA" id="ARBA00023015"/>
    </source>
</evidence>
<dbReference type="InterPro" id="IPR036955">
    <property type="entry name" value="AP2/ERF_dom_sf"/>
</dbReference>
<dbReference type="EMBL" id="LWBS01000121">
    <property type="protein sequence ID" value="OAP95114.1"/>
    <property type="molecule type" value="Genomic_DNA"/>
</dbReference>
<evidence type="ECO:0000256" key="4">
    <source>
        <dbReference type="SAM" id="MobiDB-lite"/>
    </source>
</evidence>
<dbReference type="GO" id="GO:0003677">
    <property type="term" value="F:DNA binding"/>
    <property type="evidence" value="ECO:0007669"/>
    <property type="project" value="UniProtKB-KW"/>
</dbReference>
<feature type="region of interest" description="Disordered" evidence="4">
    <location>
        <begin position="98"/>
        <end position="117"/>
    </location>
</feature>
<evidence type="ECO:0000313" key="6">
    <source>
        <dbReference type="EMBL" id="OAP95114.1"/>
    </source>
</evidence>
<comment type="caution">
    <text evidence="6">The sequence shown here is derived from an EMBL/GenBank/DDBJ whole genome shotgun (WGS) entry which is preliminary data.</text>
</comment>
<dbReference type="SMART" id="SM00380">
    <property type="entry name" value="AP2"/>
    <property type="match status" value="1"/>
</dbReference>
<accession>A0A179BVI8</accession>
<dbReference type="AlphaFoldDB" id="A0A179BVI8"/>
<evidence type="ECO:0000256" key="3">
    <source>
        <dbReference type="ARBA" id="ARBA00023163"/>
    </source>
</evidence>
<keyword evidence="1" id="KW-0805">Transcription regulation</keyword>
<name>A0A179BVI8_RHILE</name>
<dbReference type="InterPro" id="IPR003611">
    <property type="entry name" value="NUMOD3"/>
</dbReference>
<dbReference type="SUPFAM" id="SSF54171">
    <property type="entry name" value="DNA-binding domain"/>
    <property type="match status" value="1"/>
</dbReference>
<evidence type="ECO:0000259" key="5">
    <source>
        <dbReference type="PROSITE" id="PS51032"/>
    </source>
</evidence>
<sequence length="255" mass="27838">MFQRIVSKLKASGKEANIIRLHENLDENEAHRLECIEIARYGRRNNGTGILANLTDGGEGASGHIMSEETRAKIGAVHAGKRLGPEHRAKLLARISDPSDETRAKMSEAQKGRKHTDATLAKMSASNAMHRPEIRAKVSAALTGRVMGVEWRASMSAYARNRPASHNASISVNNRMRGPSSGYKGVSLNSRTGKWKVAIRIGDKRPFIGYFTDPVEAALAYDKAAIDAWGIGGCYLNFPEYANDNEQQGLVAHVT</sequence>
<protein>
    <recommendedName>
        <fullName evidence="5">AP2/ERF domain-containing protein</fullName>
    </recommendedName>
</protein>
<reference evidence="6" key="1">
    <citation type="submission" date="2016-04" db="EMBL/GenBank/DDBJ databases">
        <title>Fast-growing isolate from the root nodules of Vavilovia formosa.</title>
        <authorList>
            <person name="Kimeklis A."/>
            <person name="Safronova V."/>
            <person name="Belimov A."/>
            <person name="Andronov E."/>
        </authorList>
    </citation>
    <scope>NUCLEOTIDE SEQUENCE [LARGE SCALE GENOMIC DNA]</scope>
    <source>
        <strain evidence="6">Vaf-46</strain>
    </source>
</reference>
<feature type="domain" description="AP2/ERF" evidence="5">
    <location>
        <begin position="182"/>
        <end position="239"/>
    </location>
</feature>
<dbReference type="InterPro" id="IPR001471">
    <property type="entry name" value="AP2/ERF_dom"/>
</dbReference>
<dbReference type="GO" id="GO:0003700">
    <property type="term" value="F:DNA-binding transcription factor activity"/>
    <property type="evidence" value="ECO:0007669"/>
    <property type="project" value="InterPro"/>
</dbReference>
<dbReference type="Pfam" id="PF07460">
    <property type="entry name" value="NUMOD3"/>
    <property type="match status" value="2"/>
</dbReference>
<dbReference type="PROSITE" id="PS51032">
    <property type="entry name" value="AP2_ERF"/>
    <property type="match status" value="1"/>
</dbReference>
<keyword evidence="3" id="KW-0804">Transcription</keyword>
<organism evidence="6">
    <name type="scientific">Rhizobium leguminosarum</name>
    <dbReference type="NCBI Taxonomy" id="384"/>
    <lineage>
        <taxon>Bacteria</taxon>
        <taxon>Pseudomonadati</taxon>
        <taxon>Pseudomonadota</taxon>
        <taxon>Alphaproteobacteria</taxon>
        <taxon>Hyphomicrobiales</taxon>
        <taxon>Rhizobiaceae</taxon>
        <taxon>Rhizobium/Agrobacterium group</taxon>
        <taxon>Rhizobium</taxon>
    </lineage>
</organism>
<dbReference type="InterPro" id="IPR016177">
    <property type="entry name" value="DNA-bd_dom_sf"/>
</dbReference>
<dbReference type="SMART" id="SM00496">
    <property type="entry name" value="IENR2"/>
    <property type="match status" value="3"/>
</dbReference>